<reference evidence="3" key="1">
    <citation type="submission" date="2018-04" db="EMBL/GenBank/DDBJ databases">
        <authorList>
            <person name="Cornet L."/>
        </authorList>
    </citation>
    <scope>NUCLEOTIDE SEQUENCE [LARGE SCALE GENOMIC DNA]</scope>
</reference>
<accession>A0A2W4XB39</accession>
<gene>
    <name evidence="2" type="ORF">DCF15_11760</name>
</gene>
<protein>
    <submittedName>
        <fullName evidence="2">Uncharacterized protein</fullName>
    </submittedName>
</protein>
<sequence length="197" mass="21364">MLAVSKLLLSALTVAAIALIITVWLPQKTISQVINSPTPAAAADRMAQPPLHQIFSNSPYRLIVTATDSWQTPAATGQFYKGDTLLWQRTLPHQYGPRFVLISQQGHLLLLDEFINVASPYALTLLDADGQTLAQYSFDDIQKTLAIPAATLTQKATNGWWISAAPTLSESEGLALVPTGGTILQVDLATGELRRDR</sequence>
<evidence type="ECO:0000256" key="1">
    <source>
        <dbReference type="SAM" id="Phobius"/>
    </source>
</evidence>
<evidence type="ECO:0000313" key="2">
    <source>
        <dbReference type="EMBL" id="PZO54473.1"/>
    </source>
</evidence>
<name>A0A2W4XB39_9CYAN</name>
<feature type="transmembrane region" description="Helical" evidence="1">
    <location>
        <begin position="7"/>
        <end position="25"/>
    </location>
</feature>
<keyword evidence="1" id="KW-0472">Membrane</keyword>
<dbReference type="AlphaFoldDB" id="A0A2W4XB39"/>
<keyword evidence="1" id="KW-1133">Transmembrane helix</keyword>
<comment type="caution">
    <text evidence="2">The sequence shown here is derived from an EMBL/GenBank/DDBJ whole genome shotgun (WGS) entry which is preliminary data.</text>
</comment>
<organism evidence="2 3">
    <name type="scientific">Phormidesmis priestleyi</name>
    <dbReference type="NCBI Taxonomy" id="268141"/>
    <lineage>
        <taxon>Bacteria</taxon>
        <taxon>Bacillati</taxon>
        <taxon>Cyanobacteriota</taxon>
        <taxon>Cyanophyceae</taxon>
        <taxon>Leptolyngbyales</taxon>
        <taxon>Leptolyngbyaceae</taxon>
        <taxon>Phormidesmis</taxon>
    </lineage>
</organism>
<reference evidence="2 3" key="2">
    <citation type="submission" date="2018-06" db="EMBL/GenBank/DDBJ databases">
        <title>Metagenomic assembly of (sub)arctic Cyanobacteria and their associated microbiome from non-axenic cultures.</title>
        <authorList>
            <person name="Baurain D."/>
        </authorList>
    </citation>
    <scope>NUCLEOTIDE SEQUENCE [LARGE SCALE GENOMIC DNA]</scope>
    <source>
        <strain evidence="2">ULC027bin1</strain>
    </source>
</reference>
<keyword evidence="1" id="KW-0812">Transmembrane</keyword>
<dbReference type="EMBL" id="QBMP01000114">
    <property type="protein sequence ID" value="PZO54473.1"/>
    <property type="molecule type" value="Genomic_DNA"/>
</dbReference>
<evidence type="ECO:0000313" key="3">
    <source>
        <dbReference type="Proteomes" id="UP000249794"/>
    </source>
</evidence>
<dbReference type="Proteomes" id="UP000249794">
    <property type="component" value="Unassembled WGS sequence"/>
</dbReference>
<proteinExistence type="predicted"/>